<dbReference type="Proteomes" id="UP000652354">
    <property type="component" value="Unassembled WGS sequence"/>
</dbReference>
<protein>
    <submittedName>
        <fullName evidence="3">Uncharacterized protein</fullName>
    </submittedName>
</protein>
<evidence type="ECO:0000256" key="2">
    <source>
        <dbReference type="SAM" id="Phobius"/>
    </source>
</evidence>
<dbReference type="AlphaFoldDB" id="A0A919UJG9"/>
<keyword evidence="2" id="KW-0472">Membrane</keyword>
<dbReference type="RefSeq" id="WP_203654082.1">
    <property type="nucleotide sequence ID" value="NZ_BONR01000002.1"/>
</dbReference>
<dbReference type="EMBL" id="BONR01000002">
    <property type="protein sequence ID" value="GIG54356.1"/>
    <property type="molecule type" value="Genomic_DNA"/>
</dbReference>
<reference evidence="3" key="1">
    <citation type="submission" date="2021-01" db="EMBL/GenBank/DDBJ databases">
        <title>Whole genome shotgun sequence of Demequina activiva NBRC 110675.</title>
        <authorList>
            <person name="Komaki H."/>
            <person name="Tamura T."/>
        </authorList>
    </citation>
    <scope>NUCLEOTIDE SEQUENCE</scope>
    <source>
        <strain evidence="3">NBRC 110675</strain>
    </source>
</reference>
<organism evidence="3 4">
    <name type="scientific">Demequina activiva</name>
    <dbReference type="NCBI Taxonomy" id="1582364"/>
    <lineage>
        <taxon>Bacteria</taxon>
        <taxon>Bacillati</taxon>
        <taxon>Actinomycetota</taxon>
        <taxon>Actinomycetes</taxon>
        <taxon>Micrococcales</taxon>
        <taxon>Demequinaceae</taxon>
        <taxon>Demequina</taxon>
    </lineage>
</organism>
<evidence type="ECO:0000256" key="1">
    <source>
        <dbReference type="SAM" id="MobiDB-lite"/>
    </source>
</evidence>
<feature type="compositionally biased region" description="Gly residues" evidence="1">
    <location>
        <begin position="128"/>
        <end position="179"/>
    </location>
</feature>
<feature type="transmembrane region" description="Helical" evidence="2">
    <location>
        <begin position="12"/>
        <end position="35"/>
    </location>
</feature>
<gene>
    <name evidence="3" type="ORF">Dac01nite_11080</name>
</gene>
<evidence type="ECO:0000313" key="3">
    <source>
        <dbReference type="EMBL" id="GIG54356.1"/>
    </source>
</evidence>
<name>A0A919UJG9_9MICO</name>
<feature type="compositionally biased region" description="Acidic residues" evidence="1">
    <location>
        <begin position="90"/>
        <end position="103"/>
    </location>
</feature>
<feature type="region of interest" description="Disordered" evidence="1">
    <location>
        <begin position="128"/>
        <end position="191"/>
    </location>
</feature>
<sequence>MSTTRALTHRNGTVSIVTSSAAAGAFIALLTSWALSSPATADDEGLVDVDGLVTIGSHDGSGGASVDADVSILGAGERAEDLPVCLPPVEVDDDPQTGSDDDSRDGSGGVSVLDARVDADLLDGVLAGGARSGSGSGSGSGGSGSDSGSGSGSGDSGSGANGGSGGSGGSGNGSGSGDGGSDHDHGPLIDADVDVDVDGLLPAVTHHKNLLDVDLGAAVGGLLDADANVFVGDDQDDPALVDIDTSALLGLDR</sequence>
<proteinExistence type="predicted"/>
<accession>A0A919UJG9</accession>
<evidence type="ECO:0000313" key="4">
    <source>
        <dbReference type="Proteomes" id="UP000652354"/>
    </source>
</evidence>
<comment type="caution">
    <text evidence="3">The sequence shown here is derived from an EMBL/GenBank/DDBJ whole genome shotgun (WGS) entry which is preliminary data.</text>
</comment>
<keyword evidence="2" id="KW-1133">Transmembrane helix</keyword>
<feature type="region of interest" description="Disordered" evidence="1">
    <location>
        <begin position="81"/>
        <end position="111"/>
    </location>
</feature>
<keyword evidence="4" id="KW-1185">Reference proteome</keyword>
<keyword evidence="2" id="KW-0812">Transmembrane</keyword>